<keyword evidence="1" id="KW-0732">Signal</keyword>
<dbReference type="SUPFAM" id="SSF53474">
    <property type="entry name" value="alpha/beta-Hydrolases"/>
    <property type="match status" value="1"/>
</dbReference>
<dbReference type="Gene3D" id="3.40.50.1820">
    <property type="entry name" value="alpha/beta hydrolase"/>
    <property type="match status" value="1"/>
</dbReference>
<dbReference type="GO" id="GO:0016787">
    <property type="term" value="F:hydrolase activity"/>
    <property type="evidence" value="ECO:0007669"/>
    <property type="project" value="UniProtKB-KW"/>
</dbReference>
<name>A0ABP4AP65_9PSEU</name>
<dbReference type="PANTHER" id="PTHR43798">
    <property type="entry name" value="MONOACYLGLYCEROL LIPASE"/>
    <property type="match status" value="1"/>
</dbReference>
<evidence type="ECO:0000313" key="4">
    <source>
        <dbReference type="Proteomes" id="UP001499967"/>
    </source>
</evidence>
<dbReference type="PRINTS" id="PR00111">
    <property type="entry name" value="ABHYDROLASE"/>
</dbReference>
<feature type="chain" id="PRO_5047323893" evidence="1">
    <location>
        <begin position="29"/>
        <end position="306"/>
    </location>
</feature>
<dbReference type="PANTHER" id="PTHR43798:SF5">
    <property type="entry name" value="MONOACYLGLYCEROL LIPASE ABHD6"/>
    <property type="match status" value="1"/>
</dbReference>
<dbReference type="InterPro" id="IPR050266">
    <property type="entry name" value="AB_hydrolase_sf"/>
</dbReference>
<gene>
    <name evidence="3" type="ORF">GCM10009559_31950</name>
</gene>
<keyword evidence="4" id="KW-1185">Reference proteome</keyword>
<protein>
    <submittedName>
        <fullName evidence="3">Alpha/beta hydrolase</fullName>
    </submittedName>
</protein>
<accession>A0ABP4AP65</accession>
<dbReference type="EMBL" id="BAAAHP010000090">
    <property type="protein sequence ID" value="GAA0938296.1"/>
    <property type="molecule type" value="Genomic_DNA"/>
</dbReference>
<organism evidence="3 4">
    <name type="scientific">Pseudonocardia zijingensis</name>
    <dbReference type="NCBI Taxonomy" id="153376"/>
    <lineage>
        <taxon>Bacteria</taxon>
        <taxon>Bacillati</taxon>
        <taxon>Actinomycetota</taxon>
        <taxon>Actinomycetes</taxon>
        <taxon>Pseudonocardiales</taxon>
        <taxon>Pseudonocardiaceae</taxon>
        <taxon>Pseudonocardia</taxon>
    </lineage>
</organism>
<feature type="signal peptide" evidence="1">
    <location>
        <begin position="1"/>
        <end position="28"/>
    </location>
</feature>
<dbReference type="InterPro" id="IPR000073">
    <property type="entry name" value="AB_hydrolase_1"/>
</dbReference>
<dbReference type="Pfam" id="PF12697">
    <property type="entry name" value="Abhydrolase_6"/>
    <property type="match status" value="1"/>
</dbReference>
<dbReference type="Proteomes" id="UP001499967">
    <property type="component" value="Unassembled WGS sequence"/>
</dbReference>
<evidence type="ECO:0000259" key="2">
    <source>
        <dbReference type="Pfam" id="PF12697"/>
    </source>
</evidence>
<feature type="domain" description="AB hydrolase-1" evidence="2">
    <location>
        <begin position="59"/>
        <end position="295"/>
    </location>
</feature>
<reference evidence="4" key="1">
    <citation type="journal article" date="2019" name="Int. J. Syst. Evol. Microbiol.">
        <title>The Global Catalogue of Microorganisms (GCM) 10K type strain sequencing project: providing services to taxonomists for standard genome sequencing and annotation.</title>
        <authorList>
            <consortium name="The Broad Institute Genomics Platform"/>
            <consortium name="The Broad Institute Genome Sequencing Center for Infectious Disease"/>
            <person name="Wu L."/>
            <person name="Ma J."/>
        </authorList>
    </citation>
    <scope>NUCLEOTIDE SEQUENCE [LARGE SCALE GENOMIC DNA]</scope>
    <source>
        <strain evidence="4">JCM 11117</strain>
    </source>
</reference>
<dbReference type="RefSeq" id="WP_343942183.1">
    <property type="nucleotide sequence ID" value="NZ_BAAAHP010000090.1"/>
</dbReference>
<comment type="caution">
    <text evidence="3">The sequence shown here is derived from an EMBL/GenBank/DDBJ whole genome shotgun (WGS) entry which is preliminary data.</text>
</comment>
<dbReference type="InterPro" id="IPR029058">
    <property type="entry name" value="AB_hydrolase_fold"/>
</dbReference>
<evidence type="ECO:0000313" key="3">
    <source>
        <dbReference type="EMBL" id="GAA0938296.1"/>
    </source>
</evidence>
<proteinExistence type="predicted"/>
<evidence type="ECO:0000256" key="1">
    <source>
        <dbReference type="SAM" id="SignalP"/>
    </source>
</evidence>
<sequence length="306" mass="32185">MRTRSRTLLAVAAALAALLLVNTVSVQQQDAPATCGPTLVVDGEQLHVTHDGPRDAPALVLVHGFSASGRSWDQVVPALARTHRVIRVDLLGHGSSAKPAGGDYAIAAQGRRVGAVLDRLGVDRAVVVGHSTGGSVATALAEQRRDIVDALVLVNTGPSLDALYPEGPVDQLLELPVAGQLLWRLRTDSLVRRAAAGAVTRDVDIPQAVVDDVLGMTYPAFTATSRAAREYLRERPLPERLAGLATPLLVIFGAEDRRWRSSSAADYRVVPGARIEMLPGVGHSPPLEEPARTAELLTAFAAGASG</sequence>
<keyword evidence="3" id="KW-0378">Hydrolase</keyword>